<feature type="transmembrane region" description="Helical" evidence="8">
    <location>
        <begin position="182"/>
        <end position="205"/>
    </location>
</feature>
<keyword evidence="4" id="KW-1003">Cell membrane</keyword>
<comment type="subcellular location">
    <subcellularLocation>
        <location evidence="1">Cell membrane</location>
        <topology evidence="1">Multi-pass membrane protein</topology>
    </subcellularLocation>
</comment>
<evidence type="ECO:0000256" key="6">
    <source>
        <dbReference type="ARBA" id="ARBA00022989"/>
    </source>
</evidence>
<organism evidence="9 10">
    <name type="scientific">Pigmentiphaga humi</name>
    <dbReference type="NCBI Taxonomy" id="2478468"/>
    <lineage>
        <taxon>Bacteria</taxon>
        <taxon>Pseudomonadati</taxon>
        <taxon>Pseudomonadota</taxon>
        <taxon>Betaproteobacteria</taxon>
        <taxon>Burkholderiales</taxon>
        <taxon>Alcaligenaceae</taxon>
        <taxon>Pigmentiphaga</taxon>
    </lineage>
</organism>
<keyword evidence="3" id="KW-0813">Transport</keyword>
<name>A0A3P4B8J1_9BURK</name>
<proteinExistence type="inferred from homology"/>
<protein>
    <submittedName>
        <fullName evidence="9">Hemin transport system permease protein HmuU</fullName>
    </submittedName>
</protein>
<dbReference type="Gene3D" id="1.10.3470.10">
    <property type="entry name" value="ABC transporter involved in vitamin B12 uptake, BtuC"/>
    <property type="match status" value="1"/>
</dbReference>
<evidence type="ECO:0000256" key="1">
    <source>
        <dbReference type="ARBA" id="ARBA00004651"/>
    </source>
</evidence>
<dbReference type="InterPro" id="IPR000522">
    <property type="entry name" value="ABC_transptr_permease_BtuC"/>
</dbReference>
<dbReference type="SUPFAM" id="SSF81345">
    <property type="entry name" value="ABC transporter involved in vitamin B12 uptake, BtuC"/>
    <property type="match status" value="1"/>
</dbReference>
<keyword evidence="5 8" id="KW-0812">Transmembrane</keyword>
<feature type="transmembrane region" description="Helical" evidence="8">
    <location>
        <begin position="345"/>
        <end position="364"/>
    </location>
</feature>
<evidence type="ECO:0000256" key="2">
    <source>
        <dbReference type="ARBA" id="ARBA00007935"/>
    </source>
</evidence>
<feature type="transmembrane region" description="Helical" evidence="8">
    <location>
        <begin position="319"/>
        <end position="338"/>
    </location>
</feature>
<feature type="transmembrane region" description="Helical" evidence="8">
    <location>
        <begin position="90"/>
        <end position="107"/>
    </location>
</feature>
<dbReference type="EMBL" id="UWPJ01000043">
    <property type="protein sequence ID" value="VCU72594.1"/>
    <property type="molecule type" value="Genomic_DNA"/>
</dbReference>
<feature type="transmembrane region" description="Helical" evidence="8">
    <location>
        <begin position="30"/>
        <end position="48"/>
    </location>
</feature>
<keyword evidence="6 8" id="KW-1133">Transmembrane helix</keyword>
<dbReference type="FunFam" id="1.10.3470.10:FF:000001">
    <property type="entry name" value="Vitamin B12 ABC transporter permease BtuC"/>
    <property type="match status" value="1"/>
</dbReference>
<feature type="transmembrane region" description="Helical" evidence="8">
    <location>
        <begin position="119"/>
        <end position="142"/>
    </location>
</feature>
<dbReference type="Proteomes" id="UP000277294">
    <property type="component" value="Unassembled WGS sequence"/>
</dbReference>
<dbReference type="Pfam" id="PF01032">
    <property type="entry name" value="FecCD"/>
    <property type="match status" value="1"/>
</dbReference>
<dbReference type="RefSeq" id="WP_222929333.1">
    <property type="nucleotide sequence ID" value="NZ_UWPJ01000043.1"/>
</dbReference>
<evidence type="ECO:0000256" key="7">
    <source>
        <dbReference type="ARBA" id="ARBA00023136"/>
    </source>
</evidence>
<feature type="transmembrane region" description="Helical" evidence="8">
    <location>
        <begin position="225"/>
        <end position="245"/>
    </location>
</feature>
<sequence>MASGAAGTDADASPSSSWARIRAGRMPGGLLFPILACTLAALVVLAAGRGAYPIPASNVVAILLHKAGFAVGGFEPQQMGVLWSIRLPRVLLGVAVGALLGMAGATLQGLFRNPLADPGLIGVSSGAALTVALTIVFGNLWWPEVARALGMALLPVAAFSGGVLTTLLVYRIGRTSMGVSVAAMLLAGIAMNAIALALIGLASYVATDEQLRNLTFWNLGSLAPASWPVVGMVAFVGAAALAGMWRLRTGLNAMALGESEARHLGVAVERLKSMAIVFSALAVGMAVAFCGIISFLGLVAPHCIRLIAGPDARVVLPGAALLGAALTVGADLVARVIIAPAEMPIGVLTALIGAPFFLVLLLRAKSRMFEA</sequence>
<keyword evidence="7 8" id="KW-0472">Membrane</keyword>
<gene>
    <name evidence="9" type="primary">hmuU</name>
    <name evidence="9" type="ORF">PIGHUM_04696</name>
</gene>
<dbReference type="PANTHER" id="PTHR30472">
    <property type="entry name" value="FERRIC ENTEROBACTIN TRANSPORT SYSTEM PERMEASE PROTEIN"/>
    <property type="match status" value="1"/>
</dbReference>
<dbReference type="CDD" id="cd06550">
    <property type="entry name" value="TM_ABC_iron-siderophores_like"/>
    <property type="match status" value="1"/>
</dbReference>
<dbReference type="GO" id="GO:0005886">
    <property type="term" value="C:plasma membrane"/>
    <property type="evidence" value="ECO:0007669"/>
    <property type="project" value="UniProtKB-SubCell"/>
</dbReference>
<dbReference type="AlphaFoldDB" id="A0A3P4B8J1"/>
<reference evidence="9 10" key="1">
    <citation type="submission" date="2018-10" db="EMBL/GenBank/DDBJ databases">
        <authorList>
            <person name="Criscuolo A."/>
        </authorList>
    </citation>
    <scope>NUCLEOTIDE SEQUENCE [LARGE SCALE GENOMIC DNA]</scope>
    <source>
        <strain evidence="9">DnA1</strain>
    </source>
</reference>
<evidence type="ECO:0000256" key="3">
    <source>
        <dbReference type="ARBA" id="ARBA00022448"/>
    </source>
</evidence>
<dbReference type="PANTHER" id="PTHR30472:SF25">
    <property type="entry name" value="ABC TRANSPORTER PERMEASE PROTEIN MJ0876-RELATED"/>
    <property type="match status" value="1"/>
</dbReference>
<feature type="transmembrane region" description="Helical" evidence="8">
    <location>
        <begin position="275"/>
        <end position="299"/>
    </location>
</feature>
<dbReference type="GO" id="GO:0033214">
    <property type="term" value="P:siderophore-iron import into cell"/>
    <property type="evidence" value="ECO:0007669"/>
    <property type="project" value="TreeGrafter"/>
</dbReference>
<feature type="transmembrane region" description="Helical" evidence="8">
    <location>
        <begin position="148"/>
        <end position="170"/>
    </location>
</feature>
<dbReference type="InterPro" id="IPR037294">
    <property type="entry name" value="ABC_BtuC-like"/>
</dbReference>
<dbReference type="GO" id="GO:0022857">
    <property type="term" value="F:transmembrane transporter activity"/>
    <property type="evidence" value="ECO:0007669"/>
    <property type="project" value="InterPro"/>
</dbReference>
<evidence type="ECO:0000313" key="10">
    <source>
        <dbReference type="Proteomes" id="UP000277294"/>
    </source>
</evidence>
<evidence type="ECO:0000256" key="5">
    <source>
        <dbReference type="ARBA" id="ARBA00022692"/>
    </source>
</evidence>
<accession>A0A3P4B8J1</accession>
<evidence type="ECO:0000313" key="9">
    <source>
        <dbReference type="EMBL" id="VCU72594.1"/>
    </source>
</evidence>
<comment type="similarity">
    <text evidence="2">Belongs to the binding-protein-dependent transport system permease family. FecCD subfamily.</text>
</comment>
<evidence type="ECO:0000256" key="8">
    <source>
        <dbReference type="SAM" id="Phobius"/>
    </source>
</evidence>
<keyword evidence="10" id="KW-1185">Reference proteome</keyword>
<evidence type="ECO:0000256" key="4">
    <source>
        <dbReference type="ARBA" id="ARBA00022475"/>
    </source>
</evidence>